<evidence type="ECO:0000259" key="16">
    <source>
        <dbReference type="Pfam" id="PF21088"/>
    </source>
</evidence>
<feature type="transmembrane region" description="Helical" evidence="10">
    <location>
        <begin position="720"/>
        <end position="742"/>
    </location>
</feature>
<evidence type="ECO:0000313" key="17">
    <source>
        <dbReference type="EMBL" id="QEA39008.1"/>
    </source>
</evidence>
<dbReference type="InterPro" id="IPR024393">
    <property type="entry name" value="MscS_porin"/>
</dbReference>
<dbReference type="KEGG" id="paur:FGL86_07925"/>
<dbReference type="EMBL" id="CP042382">
    <property type="protein sequence ID" value="QEA39008.1"/>
    <property type="molecule type" value="Genomic_DNA"/>
</dbReference>
<gene>
    <name evidence="17" type="primary">mscK</name>
    <name evidence="17" type="ORF">FGL86_07925</name>
</gene>
<comment type="similarity">
    <text evidence="2">Belongs to the MscS (TC 1.A.23) family.</text>
</comment>
<feature type="domain" description="Mechanosensitive ion channel MscS porin" evidence="14">
    <location>
        <begin position="57"/>
        <end position="286"/>
    </location>
</feature>
<feature type="compositionally biased region" description="Low complexity" evidence="9">
    <location>
        <begin position="1103"/>
        <end position="1115"/>
    </location>
</feature>
<dbReference type="InterPro" id="IPR006685">
    <property type="entry name" value="MscS_channel_2nd"/>
</dbReference>
<dbReference type="InterPro" id="IPR023408">
    <property type="entry name" value="MscS_beta-dom_sf"/>
</dbReference>
<dbReference type="Pfam" id="PF21082">
    <property type="entry name" value="MS_channel_3rd"/>
    <property type="match status" value="1"/>
</dbReference>
<proteinExistence type="inferred from homology"/>
<dbReference type="InterPro" id="IPR011014">
    <property type="entry name" value="MscS_channel_TM-2"/>
</dbReference>
<dbReference type="Gene3D" id="3.30.70.100">
    <property type="match status" value="1"/>
</dbReference>
<evidence type="ECO:0000256" key="1">
    <source>
        <dbReference type="ARBA" id="ARBA00004651"/>
    </source>
</evidence>
<feature type="transmembrane region" description="Helical" evidence="10">
    <location>
        <begin position="624"/>
        <end position="642"/>
    </location>
</feature>
<keyword evidence="4 10" id="KW-0812">Transmembrane</keyword>
<feature type="domain" description="Mechanosensitive ion channel transmembrane helices 2/3" evidence="16">
    <location>
        <begin position="884"/>
        <end position="924"/>
    </location>
</feature>
<keyword evidence="3" id="KW-1003">Cell membrane</keyword>
<keyword evidence="18" id="KW-1185">Reference proteome</keyword>
<evidence type="ECO:0000256" key="3">
    <source>
        <dbReference type="ARBA" id="ARBA00022475"/>
    </source>
</evidence>
<feature type="transmembrane region" description="Helical" evidence="10">
    <location>
        <begin position="654"/>
        <end position="675"/>
    </location>
</feature>
<dbReference type="InterPro" id="IPR025692">
    <property type="entry name" value="MscS_IM_dom1"/>
</dbReference>
<dbReference type="Gene3D" id="1.10.287.1260">
    <property type="match status" value="1"/>
</dbReference>
<dbReference type="SUPFAM" id="SSF82689">
    <property type="entry name" value="Mechanosensitive channel protein MscS (YggB), C-terminal domain"/>
    <property type="match status" value="1"/>
</dbReference>
<evidence type="ECO:0000256" key="11">
    <source>
        <dbReference type="SAM" id="SignalP"/>
    </source>
</evidence>
<feature type="transmembrane region" description="Helical" evidence="10">
    <location>
        <begin position="546"/>
        <end position="572"/>
    </location>
</feature>
<dbReference type="AlphaFoldDB" id="A0A5B8SW71"/>
<feature type="transmembrane region" description="Helical" evidence="10">
    <location>
        <begin position="836"/>
        <end position="856"/>
    </location>
</feature>
<evidence type="ECO:0000256" key="10">
    <source>
        <dbReference type="SAM" id="Phobius"/>
    </source>
</evidence>
<dbReference type="Pfam" id="PF21088">
    <property type="entry name" value="MS_channel_1st"/>
    <property type="match status" value="1"/>
</dbReference>
<dbReference type="NCBIfam" id="NF008438">
    <property type="entry name" value="PRK11281.1"/>
    <property type="match status" value="1"/>
</dbReference>
<feature type="region of interest" description="Disordered" evidence="9">
    <location>
        <begin position="1095"/>
        <end position="1138"/>
    </location>
</feature>
<dbReference type="Pfam" id="PF12794">
    <property type="entry name" value="MscS_TM"/>
    <property type="match status" value="1"/>
</dbReference>
<dbReference type="PANTHER" id="PTHR30347">
    <property type="entry name" value="POTASSIUM CHANNEL RELATED"/>
    <property type="match status" value="1"/>
</dbReference>
<keyword evidence="6 10" id="KW-1133">Transmembrane helix</keyword>
<evidence type="ECO:0000259" key="12">
    <source>
        <dbReference type="Pfam" id="PF00924"/>
    </source>
</evidence>
<evidence type="ECO:0000256" key="7">
    <source>
        <dbReference type="ARBA" id="ARBA00023136"/>
    </source>
</evidence>
<evidence type="ECO:0000259" key="14">
    <source>
        <dbReference type="Pfam" id="PF12795"/>
    </source>
</evidence>
<dbReference type="InterPro" id="IPR011066">
    <property type="entry name" value="MscS_channel_C_sf"/>
</dbReference>
<dbReference type="FunFam" id="1.10.287.1260:FF:000002">
    <property type="entry name" value="Potassium efflux system KefA"/>
    <property type="match status" value="1"/>
</dbReference>
<feature type="chain" id="PRO_5023121552" evidence="11">
    <location>
        <begin position="33"/>
        <end position="1138"/>
    </location>
</feature>
<feature type="domain" description="Mechanosensitive ion channel inner membrane" evidence="13">
    <location>
        <begin position="507"/>
        <end position="822"/>
    </location>
</feature>
<dbReference type="OrthoDB" id="9799209at2"/>
<dbReference type="Pfam" id="PF00924">
    <property type="entry name" value="MS_channel_2nd"/>
    <property type="match status" value="1"/>
</dbReference>
<evidence type="ECO:0000259" key="15">
    <source>
        <dbReference type="Pfam" id="PF21082"/>
    </source>
</evidence>
<feature type="coiled-coil region" evidence="8">
    <location>
        <begin position="65"/>
        <end position="166"/>
    </location>
</feature>
<feature type="domain" description="Mechanosensitive ion channel MscS C-terminal" evidence="15">
    <location>
        <begin position="999"/>
        <end position="1081"/>
    </location>
</feature>
<feature type="transmembrane region" description="Helical" evidence="10">
    <location>
        <begin position="505"/>
        <end position="525"/>
    </location>
</feature>
<protein>
    <submittedName>
        <fullName evidence="17">Mechanosensitive channel MscK</fullName>
    </submittedName>
</protein>
<dbReference type="Proteomes" id="UP000321272">
    <property type="component" value="Chromosome"/>
</dbReference>
<feature type="signal peptide" evidence="11">
    <location>
        <begin position="1"/>
        <end position="32"/>
    </location>
</feature>
<organism evidence="17 18">
    <name type="scientific">Pistricoccus aurantiacus</name>
    <dbReference type="NCBI Taxonomy" id="1883414"/>
    <lineage>
        <taxon>Bacteria</taxon>
        <taxon>Pseudomonadati</taxon>
        <taxon>Pseudomonadota</taxon>
        <taxon>Gammaproteobacteria</taxon>
        <taxon>Oceanospirillales</taxon>
        <taxon>Halomonadaceae</taxon>
        <taxon>Pistricoccus</taxon>
    </lineage>
</organism>
<dbReference type="Pfam" id="PF12795">
    <property type="entry name" value="MscS_porin"/>
    <property type="match status" value="1"/>
</dbReference>
<reference evidence="17 18" key="1">
    <citation type="submission" date="2019-06" db="EMBL/GenBank/DDBJ databases">
        <title>Genome analyses of bacteria isolated from kimchi.</title>
        <authorList>
            <person name="Lee S."/>
            <person name="Ahn S."/>
            <person name="Roh S."/>
        </authorList>
    </citation>
    <scope>NUCLEOTIDE SEQUENCE [LARGE SCALE GENOMIC DNA]</scope>
    <source>
        <strain evidence="17 18">CBA4606</strain>
    </source>
</reference>
<evidence type="ECO:0000256" key="2">
    <source>
        <dbReference type="ARBA" id="ARBA00008017"/>
    </source>
</evidence>
<evidence type="ECO:0000259" key="13">
    <source>
        <dbReference type="Pfam" id="PF12794"/>
    </source>
</evidence>
<feature type="transmembrane region" description="Helical" evidence="10">
    <location>
        <begin position="578"/>
        <end position="597"/>
    </location>
</feature>
<keyword evidence="5 11" id="KW-0732">Signal</keyword>
<evidence type="ECO:0000256" key="9">
    <source>
        <dbReference type="SAM" id="MobiDB-lite"/>
    </source>
</evidence>
<evidence type="ECO:0000256" key="6">
    <source>
        <dbReference type="ARBA" id="ARBA00022989"/>
    </source>
</evidence>
<sequence length="1138" mass="127481">MTMVARKGKHPWRRWCALLLLPWMLASFGALAQETTTVLDGDASLPQREEISQRLKPLTQEEKPGAAQEKEIEELRAALANLESLETLKQQRAELEKRFQQAPEEIRRLDNELREARRRAEPDKEDIGGLSSAELDTRISETLDSLRKQQDRLADTNARLVAAQTLPERVQTAISDTLTRIDEIRTELNKQQDVQDSSDVWQLQTELAMEQGKLALERQKLAANTRLQELAKLRRDIQRLAIERLEKRLRLMQNALEEQRQQQLAENVDASAHLETSDSSSNPLIVQAGQDNQALSVELVKAIDRHNAFEWSNIELRSRLDRARQIQRVLNEQVDAVGDNQLLSRILREQRRALPNVTLVEDLSEKIADIRLRQFELERQREALSDIDPVVDRRIEEAGLEPSAELTETLAESYRSRRGLMNQLEQTYGELLATAVDLQLNQRQISDTVDTLNATIEERLFWLPNRAPLNLTWLKRLPASFLAQISGSKWHDDLDAVLTPPPLKALWGIPLLVLAAGLLLGRRAIRARLLKLHKQIGRLKRDTQMHTPWAILLNALIAAPGPLALAALGLGLKTGTGLAWGDALLQLALAWGAVALARRLTVSNGVAVHHFHWPVDYVLELRRLFGQLGLALIPVLLISALIKGEGLFLAERPLYFLPMLAGFIGMSLTLARLVLAHRPYFGIKLFHVLLGLALAAAPLVLGVMLVLGYEYTVLRLVERFITSLYAVGLWLLGTATVVRSLAVAARRLAYHRAKAQSEARAKESADAGGEVVEEPPLDLEQVNQQSLRLAKLLLFLGLTLVLYVIWSDLLVALAYFDHIKVWSTTQGIGETLSETPITLADILIALLVVVLTWSLARNLPGLLEVMVLSHLTLKPGGAYAISSLLSYTIVGVGIVAALGTLGVSWDKLQWLVAALGVGLGFGLQEIFANFISGLILLFERPIRIGDTITLGNLHGTITRIRIRATTMTDFDRKEIIIPNKTFVTEQLTNWSLSDNVTRVTLEYGVAHGSDLETVRYLLHQVAKENERVLDDPAPMVICSSYGPSAFNFHLYIYVNDLFDRYFAPDEINRQLDGLFREHGIRVAFDQMDVWLHDTQKPAKGESTDLSQDSSSSAAQPEERDEDEEQHQPPKGNKPLSRR</sequence>
<evidence type="ECO:0000256" key="8">
    <source>
        <dbReference type="SAM" id="Coils"/>
    </source>
</evidence>
<feature type="transmembrane region" description="Helical" evidence="10">
    <location>
        <begin position="792"/>
        <end position="816"/>
    </location>
</feature>
<dbReference type="InterPro" id="IPR049142">
    <property type="entry name" value="MS_channel_1st"/>
</dbReference>
<dbReference type="GO" id="GO:0005886">
    <property type="term" value="C:plasma membrane"/>
    <property type="evidence" value="ECO:0007669"/>
    <property type="project" value="UniProtKB-SubCell"/>
</dbReference>
<feature type="transmembrane region" description="Helical" evidence="10">
    <location>
        <begin position="687"/>
        <end position="708"/>
    </location>
</feature>
<evidence type="ECO:0000313" key="18">
    <source>
        <dbReference type="Proteomes" id="UP000321272"/>
    </source>
</evidence>
<feature type="domain" description="Mechanosensitive ion channel MscS" evidence="12">
    <location>
        <begin position="926"/>
        <end position="991"/>
    </location>
</feature>
<feature type="coiled-coil region" evidence="8">
    <location>
        <begin position="223"/>
        <end position="262"/>
    </location>
</feature>
<dbReference type="GO" id="GO:0008381">
    <property type="term" value="F:mechanosensitive monoatomic ion channel activity"/>
    <property type="evidence" value="ECO:0007669"/>
    <property type="project" value="UniProtKB-ARBA"/>
</dbReference>
<keyword evidence="7 10" id="KW-0472">Membrane</keyword>
<keyword evidence="8" id="KW-0175">Coiled coil</keyword>
<dbReference type="SUPFAM" id="SSF82861">
    <property type="entry name" value="Mechanosensitive channel protein MscS (YggB), transmembrane region"/>
    <property type="match status" value="1"/>
</dbReference>
<evidence type="ECO:0000256" key="5">
    <source>
        <dbReference type="ARBA" id="ARBA00022729"/>
    </source>
</evidence>
<name>A0A5B8SW71_9GAMM</name>
<dbReference type="Gene3D" id="2.30.30.60">
    <property type="match status" value="1"/>
</dbReference>
<dbReference type="InterPro" id="IPR049278">
    <property type="entry name" value="MS_channel_C"/>
</dbReference>
<evidence type="ECO:0000256" key="4">
    <source>
        <dbReference type="ARBA" id="ARBA00022692"/>
    </source>
</evidence>
<feature type="transmembrane region" description="Helical" evidence="10">
    <location>
        <begin position="910"/>
        <end position="938"/>
    </location>
</feature>
<dbReference type="GO" id="GO:0009992">
    <property type="term" value="P:intracellular water homeostasis"/>
    <property type="evidence" value="ECO:0007669"/>
    <property type="project" value="TreeGrafter"/>
</dbReference>
<dbReference type="InterPro" id="IPR010920">
    <property type="entry name" value="LSM_dom_sf"/>
</dbReference>
<accession>A0A5B8SW71</accession>
<dbReference type="PANTHER" id="PTHR30347:SF1">
    <property type="entry name" value="MECHANOSENSITIVE CHANNEL MSCK"/>
    <property type="match status" value="1"/>
</dbReference>
<feature type="transmembrane region" description="Helical" evidence="10">
    <location>
        <begin position="877"/>
        <end position="898"/>
    </location>
</feature>
<dbReference type="SUPFAM" id="SSF50182">
    <property type="entry name" value="Sm-like ribonucleoproteins"/>
    <property type="match status" value="1"/>
</dbReference>
<comment type="subcellular location">
    <subcellularLocation>
        <location evidence="1">Cell membrane</location>
        <topology evidence="1">Multi-pass membrane protein</topology>
    </subcellularLocation>
</comment>
<dbReference type="InterPro" id="IPR052702">
    <property type="entry name" value="MscS-like_channel"/>
</dbReference>